<keyword evidence="9" id="KW-0406">Ion transport</keyword>
<feature type="transmembrane region" description="Helical" evidence="12">
    <location>
        <begin position="70"/>
        <end position="87"/>
    </location>
</feature>
<organism evidence="14 15">
    <name type="scientific">Mucilaginibacter gilvus</name>
    <dbReference type="NCBI Taxonomy" id="2305909"/>
    <lineage>
        <taxon>Bacteria</taxon>
        <taxon>Pseudomonadati</taxon>
        <taxon>Bacteroidota</taxon>
        <taxon>Sphingobacteriia</taxon>
        <taxon>Sphingobacteriales</taxon>
        <taxon>Sphingobacteriaceae</taxon>
        <taxon>Mucilaginibacter</taxon>
    </lineage>
</organism>
<evidence type="ECO:0000256" key="6">
    <source>
        <dbReference type="ARBA" id="ARBA00022692"/>
    </source>
</evidence>
<keyword evidence="8" id="KW-0915">Sodium</keyword>
<dbReference type="PANTHER" id="PTHR10110">
    <property type="entry name" value="SODIUM/HYDROGEN EXCHANGER"/>
    <property type="match status" value="1"/>
</dbReference>
<evidence type="ECO:0000256" key="9">
    <source>
        <dbReference type="ARBA" id="ARBA00023065"/>
    </source>
</evidence>
<feature type="transmembrane region" description="Helical" evidence="12">
    <location>
        <begin position="130"/>
        <end position="153"/>
    </location>
</feature>
<dbReference type="InterPro" id="IPR006153">
    <property type="entry name" value="Cation/H_exchanger_TM"/>
</dbReference>
<dbReference type="GO" id="GO:0005886">
    <property type="term" value="C:plasma membrane"/>
    <property type="evidence" value="ECO:0007669"/>
    <property type="project" value="UniProtKB-SubCell"/>
</dbReference>
<comment type="similarity">
    <text evidence="2">Belongs to the monovalent cation:proton antiporter 1 (CPA1) transporter (TC 2.A.36) family.</text>
</comment>
<feature type="transmembrane region" description="Helical" evidence="12">
    <location>
        <begin position="31"/>
        <end position="50"/>
    </location>
</feature>
<dbReference type="GO" id="GO:0098719">
    <property type="term" value="P:sodium ion import across plasma membrane"/>
    <property type="evidence" value="ECO:0007669"/>
    <property type="project" value="TreeGrafter"/>
</dbReference>
<dbReference type="GO" id="GO:0051453">
    <property type="term" value="P:regulation of intracellular pH"/>
    <property type="evidence" value="ECO:0007669"/>
    <property type="project" value="TreeGrafter"/>
</dbReference>
<evidence type="ECO:0000256" key="8">
    <source>
        <dbReference type="ARBA" id="ARBA00023053"/>
    </source>
</evidence>
<evidence type="ECO:0000256" key="2">
    <source>
        <dbReference type="ARBA" id="ARBA00007367"/>
    </source>
</evidence>
<keyword evidence="4" id="KW-0050">Antiport</keyword>
<keyword evidence="11" id="KW-0739">Sodium transport</keyword>
<dbReference type="PANTHER" id="PTHR10110:SF195">
    <property type="entry name" value="NA(+)_H(+) ANTIPORTER NHAS2"/>
    <property type="match status" value="1"/>
</dbReference>
<evidence type="ECO:0000256" key="1">
    <source>
        <dbReference type="ARBA" id="ARBA00004651"/>
    </source>
</evidence>
<dbReference type="InterPro" id="IPR018422">
    <property type="entry name" value="Cation/H_exchanger_CPA1"/>
</dbReference>
<feature type="transmembrane region" description="Helical" evidence="12">
    <location>
        <begin position="230"/>
        <end position="248"/>
    </location>
</feature>
<keyword evidence="6 12" id="KW-0812">Transmembrane</keyword>
<feature type="transmembrane region" description="Helical" evidence="12">
    <location>
        <begin position="380"/>
        <end position="400"/>
    </location>
</feature>
<feature type="transmembrane region" description="Helical" evidence="12">
    <location>
        <begin position="6"/>
        <end position="24"/>
    </location>
</feature>
<dbReference type="RefSeq" id="WP_128533425.1">
    <property type="nucleotide sequence ID" value="NZ_SBIW01000003.1"/>
</dbReference>
<evidence type="ECO:0000259" key="13">
    <source>
        <dbReference type="Pfam" id="PF00999"/>
    </source>
</evidence>
<dbReference type="Gene3D" id="6.10.140.1330">
    <property type="match status" value="1"/>
</dbReference>
<evidence type="ECO:0000256" key="7">
    <source>
        <dbReference type="ARBA" id="ARBA00022989"/>
    </source>
</evidence>
<dbReference type="Pfam" id="PF00999">
    <property type="entry name" value="Na_H_Exchanger"/>
    <property type="match status" value="1"/>
</dbReference>
<proteinExistence type="inferred from homology"/>
<feature type="transmembrane region" description="Helical" evidence="12">
    <location>
        <begin position="349"/>
        <end position="368"/>
    </location>
</feature>
<evidence type="ECO:0000256" key="11">
    <source>
        <dbReference type="ARBA" id="ARBA00023201"/>
    </source>
</evidence>
<keyword evidence="10 12" id="KW-0472">Membrane</keyword>
<gene>
    <name evidence="14" type="ORF">EPL05_08005</name>
</gene>
<evidence type="ECO:0000256" key="12">
    <source>
        <dbReference type="SAM" id="Phobius"/>
    </source>
</evidence>
<evidence type="ECO:0000313" key="15">
    <source>
        <dbReference type="Proteomes" id="UP000286701"/>
    </source>
</evidence>
<protein>
    <submittedName>
        <fullName evidence="14">Sodium:proton antiporter</fullName>
    </submittedName>
</protein>
<dbReference type="AlphaFoldDB" id="A0A444MQU6"/>
<dbReference type="GO" id="GO:0015385">
    <property type="term" value="F:sodium:proton antiporter activity"/>
    <property type="evidence" value="ECO:0007669"/>
    <property type="project" value="InterPro"/>
</dbReference>
<evidence type="ECO:0000313" key="14">
    <source>
        <dbReference type="EMBL" id="RWY53990.1"/>
    </source>
</evidence>
<comment type="caution">
    <text evidence="14">The sequence shown here is derived from an EMBL/GenBank/DDBJ whole genome shotgun (WGS) entry which is preliminary data.</text>
</comment>
<dbReference type="OrthoDB" id="9774146at2"/>
<feature type="transmembrane region" description="Helical" evidence="12">
    <location>
        <begin position="206"/>
        <end position="224"/>
    </location>
</feature>
<sequence>MSTQEIITITIVLTALFAYINNRFIKWPPTIGIMVLSLFSSVLLATLGSSQSLLSAKAIQLATSVDFQDVLMNFMLSFLLFAGAIHIDAAKLKKERWPILLLATAGTLISTFLVGGMVYYLFILFHISVPFVYCLLFGALISPTDPIAVLAILKQAKIPASLELKISGESLFNDGVAVVIFISIAEVARSGDFSAVAVSKLFLQEAVGGLVFGAILGYAGFWALRSVDDYKVEVLITLAIVMGGYFLAGRLHISGPLAMVVAGIITGNKRHEGLSDVSRDYLDKFWELIDEILNAVLFLLIGLEMLIIKINPVMMIIGGITILVVLLARWISVFIPVSLLRYKIKFEDNVVAILTWGGLRGGLSVAMALSLGTNMYRDEFVLITYIVVVFSILVQGLTIGKVAKRLQTKA</sequence>
<reference evidence="14 15" key="1">
    <citation type="submission" date="2019-01" db="EMBL/GenBank/DDBJ databases">
        <title>Mucilaginibacter antarcticum sp. nov., isolated from antarctic soil.</title>
        <authorList>
            <person name="Yan Y.-Q."/>
            <person name="Du Z.-J."/>
        </authorList>
    </citation>
    <scope>NUCLEOTIDE SEQUENCE [LARGE SCALE GENOMIC DNA]</scope>
    <source>
        <strain evidence="14 15">F01003</strain>
    </source>
</reference>
<comment type="subcellular location">
    <subcellularLocation>
        <location evidence="1">Cell membrane</location>
        <topology evidence="1">Multi-pass membrane protein</topology>
    </subcellularLocation>
</comment>
<feature type="domain" description="Cation/H+ exchanger transmembrane" evidence="13">
    <location>
        <begin position="12"/>
        <end position="403"/>
    </location>
</feature>
<name>A0A444MQU6_9SPHI</name>
<evidence type="ECO:0000256" key="3">
    <source>
        <dbReference type="ARBA" id="ARBA00022448"/>
    </source>
</evidence>
<dbReference type="EMBL" id="SBIW01000003">
    <property type="protein sequence ID" value="RWY53990.1"/>
    <property type="molecule type" value="Genomic_DNA"/>
</dbReference>
<evidence type="ECO:0000256" key="4">
    <source>
        <dbReference type="ARBA" id="ARBA00022449"/>
    </source>
</evidence>
<evidence type="ECO:0000256" key="10">
    <source>
        <dbReference type="ARBA" id="ARBA00023136"/>
    </source>
</evidence>
<dbReference type="Proteomes" id="UP000286701">
    <property type="component" value="Unassembled WGS sequence"/>
</dbReference>
<accession>A0A444MQU6</accession>
<keyword evidence="3" id="KW-0813">Transport</keyword>
<feature type="transmembrane region" description="Helical" evidence="12">
    <location>
        <begin position="99"/>
        <end position="124"/>
    </location>
</feature>
<keyword evidence="7 12" id="KW-1133">Transmembrane helix</keyword>
<dbReference type="GO" id="GO:0015386">
    <property type="term" value="F:potassium:proton antiporter activity"/>
    <property type="evidence" value="ECO:0007669"/>
    <property type="project" value="TreeGrafter"/>
</dbReference>
<keyword evidence="15" id="KW-1185">Reference proteome</keyword>
<evidence type="ECO:0000256" key="5">
    <source>
        <dbReference type="ARBA" id="ARBA00022475"/>
    </source>
</evidence>
<keyword evidence="5" id="KW-1003">Cell membrane</keyword>
<feature type="transmembrane region" description="Helical" evidence="12">
    <location>
        <begin position="314"/>
        <end position="337"/>
    </location>
</feature>